<evidence type="ECO:0000256" key="1">
    <source>
        <dbReference type="ARBA" id="ARBA00022801"/>
    </source>
</evidence>
<sequence length="616" mass="70059">MFTRDRMKRVGLSLFFMLLGVQYAVAQERHFVIGEQKITVEGDLAGFSLNIDNTKIEDGLDVAVLTLSHSEATTPPKLTLKWSLPSTDISGIWTAAYNESHILQADWDESKLESMLTRNAPVFTLFGFDDVNRLTVAVADAVNPVNLAAKIREEDAQIYASIELFSEKHKKVTQYSTEIRFDRRARPFYSALLDVSNWWASMAAYIPTKVPEAATEPMYSTWYSYHQNIDHDELLEEVKLAVKMGFKSIIVDDGWQTTDSNRGYAYTGDWQPDRLPEIKKFVDDVHDQGMKALLWYSLPFMGEKAKGLQQFEGKFLTHHKSLQTYVLDPRFPEVREYIIGHYENAIQNWGWDGLKLDFIDQFKSYSTTVLEATDGRDYASVYEAVDRLMTDTIVALKKINPEVMIEFRQRYIGPAMRKYGNMFRATDIPNGAITNRERIVNLRVLSGNTAVHSDMLMWHKDEKAEIAALQFLNILFSVPQISVRLADIPKPHVEMLTFYTQYWSNNKHVLLDGDFKAHGIYGKYPQISANTSNKQITALYANEVVKLGSVSLPNLDIVNAKKSNRVVLDLSDSWGKYNAVITDCTGKIISKKSVDLKQGLHGFDVPTSGLLSFTKQ</sequence>
<accession>K6XKP3</accession>
<dbReference type="InterPro" id="IPR013785">
    <property type="entry name" value="Aldolase_TIM"/>
</dbReference>
<dbReference type="eggNOG" id="COG1501">
    <property type="taxonomic scope" value="Bacteria"/>
</dbReference>
<keyword evidence="4" id="KW-1185">Reference proteome</keyword>
<dbReference type="SUPFAM" id="SSF51445">
    <property type="entry name" value="(Trans)glycosidases"/>
    <property type="match status" value="1"/>
</dbReference>
<dbReference type="PANTHER" id="PTHR43053">
    <property type="entry name" value="GLYCOSIDASE FAMILY 31"/>
    <property type="match status" value="1"/>
</dbReference>
<dbReference type="GO" id="GO:0016052">
    <property type="term" value="P:carbohydrate catabolic process"/>
    <property type="evidence" value="ECO:0007669"/>
    <property type="project" value="InterPro"/>
</dbReference>
<comment type="caution">
    <text evidence="3">The sequence shown here is derived from an EMBL/GenBank/DDBJ whole genome shotgun (WGS) entry which is preliminary data.</text>
</comment>
<dbReference type="STRING" id="493475.GARC_4287"/>
<dbReference type="InterPro" id="IPR002252">
    <property type="entry name" value="Glyco_hydro_36"/>
</dbReference>
<dbReference type="InterPro" id="IPR050985">
    <property type="entry name" value="Alpha-glycosidase_related"/>
</dbReference>
<dbReference type="Proteomes" id="UP000006327">
    <property type="component" value="Unassembled WGS sequence"/>
</dbReference>
<dbReference type="GO" id="GO:0004557">
    <property type="term" value="F:alpha-galactosidase activity"/>
    <property type="evidence" value="ECO:0007669"/>
    <property type="project" value="InterPro"/>
</dbReference>
<dbReference type="InterPro" id="IPR017853">
    <property type="entry name" value="GH"/>
</dbReference>
<evidence type="ECO:0000256" key="2">
    <source>
        <dbReference type="ARBA" id="ARBA00023295"/>
    </source>
</evidence>
<evidence type="ECO:0000313" key="4">
    <source>
        <dbReference type="Proteomes" id="UP000006327"/>
    </source>
</evidence>
<proteinExistence type="predicted"/>
<gene>
    <name evidence="3" type="ORF">GARC_4287</name>
</gene>
<keyword evidence="1" id="KW-0378">Hydrolase</keyword>
<dbReference type="Pfam" id="PF02065">
    <property type="entry name" value="Melibiase"/>
    <property type="match status" value="1"/>
</dbReference>
<evidence type="ECO:0000313" key="3">
    <source>
        <dbReference type="EMBL" id="GAC21229.1"/>
    </source>
</evidence>
<evidence type="ECO:0008006" key="5">
    <source>
        <dbReference type="Google" id="ProtNLM"/>
    </source>
</evidence>
<keyword evidence="2" id="KW-0326">Glycosidase</keyword>
<dbReference type="CDD" id="cd14791">
    <property type="entry name" value="GH36"/>
    <property type="match status" value="1"/>
</dbReference>
<dbReference type="RefSeq" id="WP_007623932.1">
    <property type="nucleotide sequence ID" value="NZ_BAEO01000062.1"/>
</dbReference>
<dbReference type="Gene3D" id="3.20.20.70">
    <property type="entry name" value="Aldolase class I"/>
    <property type="match status" value="1"/>
</dbReference>
<dbReference type="AlphaFoldDB" id="K6XKP3"/>
<dbReference type="PANTHER" id="PTHR43053:SF3">
    <property type="entry name" value="ALPHA-GALACTOSIDASE C-RELATED"/>
    <property type="match status" value="1"/>
</dbReference>
<protein>
    <recommendedName>
        <fullName evidence="5">Alpha-galactosidase</fullName>
    </recommendedName>
</protein>
<dbReference type="EMBL" id="BAEO01000062">
    <property type="protein sequence ID" value="GAC21229.1"/>
    <property type="molecule type" value="Genomic_DNA"/>
</dbReference>
<name>K6XKP3_9ALTE</name>
<reference evidence="3 4" key="1">
    <citation type="journal article" date="2017" name="Antonie Van Leeuwenhoek">
        <title>Rhizobium rhizosphaerae sp. nov., a novel species isolated from rice rhizosphere.</title>
        <authorList>
            <person name="Zhao J.J."/>
            <person name="Zhang J."/>
            <person name="Zhang R.J."/>
            <person name="Zhang C.W."/>
            <person name="Yin H.Q."/>
            <person name="Zhang X.X."/>
        </authorList>
    </citation>
    <scope>NUCLEOTIDE SEQUENCE [LARGE SCALE GENOMIC DNA]</scope>
    <source>
        <strain evidence="3 4">BSs20135</strain>
    </source>
</reference>
<organism evidence="3 4">
    <name type="scientific">Paraglaciecola arctica BSs20135</name>
    <dbReference type="NCBI Taxonomy" id="493475"/>
    <lineage>
        <taxon>Bacteria</taxon>
        <taxon>Pseudomonadati</taxon>
        <taxon>Pseudomonadota</taxon>
        <taxon>Gammaproteobacteria</taxon>
        <taxon>Alteromonadales</taxon>
        <taxon>Alteromonadaceae</taxon>
        <taxon>Paraglaciecola</taxon>
    </lineage>
</organism>